<dbReference type="Proteomes" id="UP000633509">
    <property type="component" value="Unassembled WGS sequence"/>
</dbReference>
<dbReference type="InterPro" id="IPR036866">
    <property type="entry name" value="RibonucZ/Hydroxyglut_hydro"/>
</dbReference>
<reference evidence="1 2" key="1">
    <citation type="submission" date="2020-10" db="EMBL/GenBank/DDBJ databases">
        <title>Sequencing the genomes of 1000 actinobacteria strains.</title>
        <authorList>
            <person name="Klenk H.-P."/>
        </authorList>
    </citation>
    <scope>NUCLEOTIDE SEQUENCE [LARGE SCALE GENOMIC DNA]</scope>
    <source>
        <strain evidence="1 2">DSM 43173</strain>
    </source>
</reference>
<accession>A0ABR9LT56</accession>
<dbReference type="EMBL" id="JADBEK010000001">
    <property type="protein sequence ID" value="MBE1583438.1"/>
    <property type="molecule type" value="Genomic_DNA"/>
</dbReference>
<evidence type="ECO:0000313" key="1">
    <source>
        <dbReference type="EMBL" id="MBE1583438.1"/>
    </source>
</evidence>
<dbReference type="SUPFAM" id="SSF56281">
    <property type="entry name" value="Metallo-hydrolase/oxidoreductase"/>
    <property type="match status" value="1"/>
</dbReference>
<dbReference type="RefSeq" id="WP_192784530.1">
    <property type="nucleotide sequence ID" value="NZ_JADBEK010000001.1"/>
</dbReference>
<evidence type="ECO:0000313" key="2">
    <source>
        <dbReference type="Proteomes" id="UP000633509"/>
    </source>
</evidence>
<keyword evidence="2" id="KW-1185">Reference proteome</keyword>
<proteinExistence type="predicted"/>
<organism evidence="1 2">
    <name type="scientific">Nonomuraea angiospora</name>
    <dbReference type="NCBI Taxonomy" id="46172"/>
    <lineage>
        <taxon>Bacteria</taxon>
        <taxon>Bacillati</taxon>
        <taxon>Actinomycetota</taxon>
        <taxon>Actinomycetes</taxon>
        <taxon>Streptosporangiales</taxon>
        <taxon>Streptosporangiaceae</taxon>
        <taxon>Nonomuraea</taxon>
    </lineage>
</organism>
<protein>
    <submittedName>
        <fullName evidence="1">Glyoxylase-like metal-dependent hydrolase (Beta-lactamase superfamily II)</fullName>
    </submittedName>
</protein>
<name>A0ABR9LT56_9ACTN</name>
<comment type="caution">
    <text evidence="1">The sequence shown here is derived from an EMBL/GenBank/DDBJ whole genome shotgun (WGS) entry which is preliminary data.</text>
</comment>
<dbReference type="Gene3D" id="3.60.15.10">
    <property type="entry name" value="Ribonuclease Z/Hydroxyacylglutathione hydrolase-like"/>
    <property type="match status" value="1"/>
</dbReference>
<sequence length="68" mass="7799">MTPSCGNPQKAQRYPREWVHALHRMAAMDAEIMLPGHGVPVFGRDRIRQALLERPNGWSRSSRRPCDC</sequence>
<gene>
    <name evidence="1" type="ORF">H4W80_001696</name>
</gene>